<sequence length="100" mass="10875">MESRGIANMINEILKCLQARTVIPTGIGNSAAILLVCKPAHSRKTRHIELRGHYVRERIKAGNIMVKIVAGAENPADTFTKGLPNRSLSSVEPLLAMRAS</sequence>
<organism evidence="1 2">
    <name type="scientific">Peronospora matthiolae</name>
    <dbReference type="NCBI Taxonomy" id="2874970"/>
    <lineage>
        <taxon>Eukaryota</taxon>
        <taxon>Sar</taxon>
        <taxon>Stramenopiles</taxon>
        <taxon>Oomycota</taxon>
        <taxon>Peronosporomycetes</taxon>
        <taxon>Peronosporales</taxon>
        <taxon>Peronosporaceae</taxon>
        <taxon>Peronospora</taxon>
    </lineage>
</organism>
<name>A0AAV1V269_9STRA</name>
<evidence type="ECO:0000313" key="1">
    <source>
        <dbReference type="EMBL" id="CAK7940282.1"/>
    </source>
</evidence>
<protein>
    <submittedName>
        <fullName evidence="1">Uncharacterized protein</fullName>
    </submittedName>
</protein>
<dbReference type="Proteomes" id="UP001162060">
    <property type="component" value="Unassembled WGS sequence"/>
</dbReference>
<reference evidence="1" key="1">
    <citation type="submission" date="2024-01" db="EMBL/GenBank/DDBJ databases">
        <authorList>
            <person name="Webb A."/>
        </authorList>
    </citation>
    <scope>NUCLEOTIDE SEQUENCE</scope>
    <source>
        <strain evidence="1">Pm1</strain>
    </source>
</reference>
<accession>A0AAV1V269</accession>
<gene>
    <name evidence="1" type="ORF">PM001_LOCUS25432</name>
</gene>
<dbReference type="AlphaFoldDB" id="A0AAV1V269"/>
<evidence type="ECO:0000313" key="2">
    <source>
        <dbReference type="Proteomes" id="UP001162060"/>
    </source>
</evidence>
<dbReference type="EMBL" id="CAKLBY020000256">
    <property type="protein sequence ID" value="CAK7940282.1"/>
    <property type="molecule type" value="Genomic_DNA"/>
</dbReference>
<proteinExistence type="predicted"/>
<comment type="caution">
    <text evidence="1">The sequence shown here is derived from an EMBL/GenBank/DDBJ whole genome shotgun (WGS) entry which is preliminary data.</text>
</comment>